<evidence type="ECO:0000256" key="3">
    <source>
        <dbReference type="PROSITE-ProRule" id="PRU00169"/>
    </source>
</evidence>
<evidence type="ECO:0000256" key="1">
    <source>
        <dbReference type="ARBA" id="ARBA00022553"/>
    </source>
</evidence>
<dbReference type="EMBL" id="QNUG01000074">
    <property type="protein sequence ID" value="REC66002.1"/>
    <property type="molecule type" value="Genomic_DNA"/>
</dbReference>
<dbReference type="AlphaFoldDB" id="A0A3D9CJT3"/>
<gene>
    <name evidence="6" type="ORF">DRF58_17380</name>
</gene>
<sequence>MKNETIKLVLVDDEQLILEGIKMLLSAQTNISVDYSATSGNQILEHLENLEADNFPDILMTDVQMEPMDGFQLVEILKKKYPELKLIILSSHYKSSVLGYMIKLGVSAFLPKNSSKATFIEAIEAVHKNGMFFTKEDHEMLLTYMNTPSRKKSLFDNEETLSNREIDVIKLICEEKTNQEIADILFLSPRTVESHRQKILDKIGAKNTVGIVIYAVINNIHTVPIKL</sequence>
<dbReference type="InterPro" id="IPR016032">
    <property type="entry name" value="Sig_transdc_resp-reg_C-effctor"/>
</dbReference>
<dbReference type="PROSITE" id="PS50043">
    <property type="entry name" value="HTH_LUXR_2"/>
    <property type="match status" value="1"/>
</dbReference>
<dbReference type="SUPFAM" id="SSF46894">
    <property type="entry name" value="C-terminal effector domain of the bipartite response regulators"/>
    <property type="match status" value="1"/>
</dbReference>
<dbReference type="InterPro" id="IPR000792">
    <property type="entry name" value="Tscrpt_reg_LuxR_C"/>
</dbReference>
<dbReference type="SMART" id="SM00421">
    <property type="entry name" value="HTH_LUXR"/>
    <property type="match status" value="1"/>
</dbReference>
<dbReference type="PANTHER" id="PTHR43214:SF17">
    <property type="entry name" value="TRANSCRIPTIONAL REGULATORY PROTEIN RCSB"/>
    <property type="match status" value="1"/>
</dbReference>
<dbReference type="PANTHER" id="PTHR43214">
    <property type="entry name" value="TWO-COMPONENT RESPONSE REGULATOR"/>
    <property type="match status" value="1"/>
</dbReference>
<protein>
    <submittedName>
        <fullName evidence="6">DNA-binding response regulator</fullName>
    </submittedName>
</protein>
<dbReference type="Pfam" id="PF00072">
    <property type="entry name" value="Response_reg"/>
    <property type="match status" value="1"/>
</dbReference>
<dbReference type="PROSITE" id="PS50110">
    <property type="entry name" value="RESPONSE_REGULATORY"/>
    <property type="match status" value="1"/>
</dbReference>
<proteinExistence type="predicted"/>
<evidence type="ECO:0000259" key="5">
    <source>
        <dbReference type="PROSITE" id="PS50110"/>
    </source>
</evidence>
<dbReference type="InterPro" id="IPR039420">
    <property type="entry name" value="WalR-like"/>
</dbReference>
<dbReference type="InterPro" id="IPR001789">
    <property type="entry name" value="Sig_transdc_resp-reg_receiver"/>
</dbReference>
<dbReference type="Pfam" id="PF00196">
    <property type="entry name" value="GerE"/>
    <property type="match status" value="1"/>
</dbReference>
<dbReference type="SUPFAM" id="SSF52172">
    <property type="entry name" value="CheY-like"/>
    <property type="match status" value="1"/>
</dbReference>
<evidence type="ECO:0000313" key="6">
    <source>
        <dbReference type="EMBL" id="REC66002.1"/>
    </source>
</evidence>
<keyword evidence="1 3" id="KW-0597">Phosphoprotein</keyword>
<evidence type="ECO:0000259" key="4">
    <source>
        <dbReference type="PROSITE" id="PS50043"/>
    </source>
</evidence>
<dbReference type="GO" id="GO:0006355">
    <property type="term" value="P:regulation of DNA-templated transcription"/>
    <property type="evidence" value="ECO:0007669"/>
    <property type="project" value="InterPro"/>
</dbReference>
<dbReference type="RefSeq" id="WP_116037175.1">
    <property type="nucleotide sequence ID" value="NZ_JBHLVV010000021.1"/>
</dbReference>
<evidence type="ECO:0000256" key="2">
    <source>
        <dbReference type="ARBA" id="ARBA00023125"/>
    </source>
</evidence>
<keyword evidence="7" id="KW-1185">Reference proteome</keyword>
<dbReference type="InterPro" id="IPR058245">
    <property type="entry name" value="NreC/VraR/RcsB-like_REC"/>
</dbReference>
<keyword evidence="2 6" id="KW-0238">DNA-binding</keyword>
<accession>A0A3D9CJT3</accession>
<dbReference type="PRINTS" id="PR00038">
    <property type="entry name" value="HTHLUXR"/>
</dbReference>
<feature type="modified residue" description="4-aspartylphosphate" evidence="3">
    <location>
        <position position="62"/>
    </location>
</feature>
<dbReference type="Gene3D" id="3.40.50.2300">
    <property type="match status" value="1"/>
</dbReference>
<reference evidence="6 7" key="1">
    <citation type="journal article" date="2006" name="Int. J. Syst. Evol. Microbiol.">
        <title>Chryseobacterium hispanicum sp. nov., isolated from the drinking water distribution system of Sevilla, Spain.</title>
        <authorList>
            <person name="Gallego V."/>
            <person name="Garcia M.T."/>
            <person name="Ventosa A."/>
        </authorList>
    </citation>
    <scope>NUCLEOTIDE SEQUENCE [LARGE SCALE GENOMIC DNA]</scope>
    <source>
        <strain evidence="6 7">KCTC 22104</strain>
    </source>
</reference>
<dbReference type="GO" id="GO:0000160">
    <property type="term" value="P:phosphorelay signal transduction system"/>
    <property type="evidence" value="ECO:0007669"/>
    <property type="project" value="InterPro"/>
</dbReference>
<evidence type="ECO:0000313" key="7">
    <source>
        <dbReference type="Proteomes" id="UP000256326"/>
    </source>
</evidence>
<dbReference type="OrthoDB" id="9797341at2"/>
<dbReference type="CDD" id="cd06170">
    <property type="entry name" value="LuxR_C_like"/>
    <property type="match status" value="1"/>
</dbReference>
<name>A0A3D9CJT3_9FLAO</name>
<dbReference type="CDD" id="cd17535">
    <property type="entry name" value="REC_NarL-like"/>
    <property type="match status" value="1"/>
</dbReference>
<comment type="caution">
    <text evidence="6">The sequence shown here is derived from an EMBL/GenBank/DDBJ whole genome shotgun (WGS) entry which is preliminary data.</text>
</comment>
<dbReference type="SMART" id="SM00448">
    <property type="entry name" value="REC"/>
    <property type="match status" value="1"/>
</dbReference>
<feature type="domain" description="HTH luxR-type" evidence="4">
    <location>
        <begin position="154"/>
        <end position="219"/>
    </location>
</feature>
<feature type="domain" description="Response regulatory" evidence="5">
    <location>
        <begin position="7"/>
        <end position="127"/>
    </location>
</feature>
<organism evidence="6 7">
    <name type="scientific">Epilithonimonas hispanica</name>
    <dbReference type="NCBI Taxonomy" id="358687"/>
    <lineage>
        <taxon>Bacteria</taxon>
        <taxon>Pseudomonadati</taxon>
        <taxon>Bacteroidota</taxon>
        <taxon>Flavobacteriia</taxon>
        <taxon>Flavobacteriales</taxon>
        <taxon>Weeksellaceae</taxon>
        <taxon>Chryseobacterium group</taxon>
        <taxon>Epilithonimonas</taxon>
    </lineage>
</organism>
<dbReference type="InterPro" id="IPR011006">
    <property type="entry name" value="CheY-like_superfamily"/>
</dbReference>
<dbReference type="Proteomes" id="UP000256326">
    <property type="component" value="Unassembled WGS sequence"/>
</dbReference>
<dbReference type="GO" id="GO:0003677">
    <property type="term" value="F:DNA binding"/>
    <property type="evidence" value="ECO:0007669"/>
    <property type="project" value="UniProtKB-KW"/>
</dbReference>